<gene>
    <name evidence="1" type="ORF">H4R21_000228</name>
</gene>
<proteinExistence type="predicted"/>
<evidence type="ECO:0000313" key="1">
    <source>
        <dbReference type="EMBL" id="KAJ2808074.1"/>
    </source>
</evidence>
<dbReference type="EMBL" id="JANBUN010000017">
    <property type="protein sequence ID" value="KAJ2808074.1"/>
    <property type="molecule type" value="Genomic_DNA"/>
</dbReference>
<accession>A0ACC1LG50</accession>
<organism evidence="1 2">
    <name type="scientific">Coemansia helicoidea</name>
    <dbReference type="NCBI Taxonomy" id="1286919"/>
    <lineage>
        <taxon>Eukaryota</taxon>
        <taxon>Fungi</taxon>
        <taxon>Fungi incertae sedis</taxon>
        <taxon>Zoopagomycota</taxon>
        <taxon>Kickxellomycotina</taxon>
        <taxon>Kickxellomycetes</taxon>
        <taxon>Kickxellales</taxon>
        <taxon>Kickxellaceae</taxon>
        <taxon>Coemansia</taxon>
    </lineage>
</organism>
<evidence type="ECO:0000313" key="2">
    <source>
        <dbReference type="Proteomes" id="UP001140087"/>
    </source>
</evidence>
<protein>
    <submittedName>
        <fullName evidence="1">Uncharacterized protein</fullName>
    </submittedName>
</protein>
<name>A0ACC1LG50_9FUNG</name>
<sequence length="600" mass="66841">MNDPGSAVKVERDMYPGINAFVKCVADSVSRHTQERDGKPRARSIVPFEKTDVKPDGADDLDRVDHMVTGCPNVGPVIKPDYAMALCLIEAKYSQNGQTDAYEQLARYSRNIYGSQPHRRFLWGLTVCGTLVRACLLGNDKIYASKAVDVSEPVGREQLVGLFVNWSLCESTRVGYDPTMWRDDNGEWTIKVFQNGTPHVYSGLEMVFQSYSLLGRRTRCFVGTTKAGGAEKEVFIKDCWPRVLKDSAGSPRDEVAFLRHIHDTLGADANLAGKYPMLEVAGLVQVPGRGPADVDDTTTAAMADLVMSDTAPPDAMPLREHKRIAMSPVGEPLQTVDSPDELIVAVCDAMEAHTEIVRRCGILHRDISINNILVRRTGDMVGGMLIDFDNAIRLDVEHVAAQPDGTGTLPFMSVGNLEESQVKLTALDDWESCIYALCWQGASGVNDDDQERPRDKPLKQILKWRNGSKADIATDKRAHMSSTSLFENHILAEFISGDARYQPLEDLVERLHKDLFFNPGASLLCHGCYMGKEKAKALQNGERPQEKQYDFGVDINITDPFARRAEIADKIVDDLMKTFREARDRAIKRLYPTRRETISE</sequence>
<comment type="caution">
    <text evidence="1">The sequence shown here is derived from an EMBL/GenBank/DDBJ whole genome shotgun (WGS) entry which is preliminary data.</text>
</comment>
<dbReference type="Proteomes" id="UP001140087">
    <property type="component" value="Unassembled WGS sequence"/>
</dbReference>
<keyword evidence="2" id="KW-1185">Reference proteome</keyword>
<reference evidence="1" key="1">
    <citation type="submission" date="2022-07" db="EMBL/GenBank/DDBJ databases">
        <title>Phylogenomic reconstructions and comparative analyses of Kickxellomycotina fungi.</title>
        <authorList>
            <person name="Reynolds N.K."/>
            <person name="Stajich J.E."/>
            <person name="Barry K."/>
            <person name="Grigoriev I.V."/>
            <person name="Crous P."/>
            <person name="Smith M.E."/>
        </authorList>
    </citation>
    <scope>NUCLEOTIDE SEQUENCE</scope>
    <source>
        <strain evidence="1">BCRC 34780</strain>
    </source>
</reference>